<evidence type="ECO:0000256" key="3">
    <source>
        <dbReference type="ARBA" id="ARBA00009045"/>
    </source>
</evidence>
<dbReference type="GO" id="GO:0006508">
    <property type="term" value="P:proteolysis"/>
    <property type="evidence" value="ECO:0007669"/>
    <property type="project" value="UniProtKB-KW"/>
</dbReference>
<dbReference type="InterPro" id="IPR035952">
    <property type="entry name" value="Rhomboid-like_sf"/>
</dbReference>
<feature type="transmembrane region" description="Helical" evidence="10">
    <location>
        <begin position="237"/>
        <end position="253"/>
    </location>
</feature>
<evidence type="ECO:0000256" key="4">
    <source>
        <dbReference type="ARBA" id="ARBA00022670"/>
    </source>
</evidence>
<evidence type="ECO:0000256" key="5">
    <source>
        <dbReference type="ARBA" id="ARBA00022692"/>
    </source>
</evidence>
<evidence type="ECO:0000256" key="6">
    <source>
        <dbReference type="ARBA" id="ARBA00022801"/>
    </source>
</evidence>
<gene>
    <name evidence="13" type="ORF">BJ684DRAFT_16273</name>
</gene>
<feature type="region of interest" description="Disordered" evidence="11">
    <location>
        <begin position="1"/>
        <end position="41"/>
    </location>
</feature>
<dbReference type="AlphaFoldDB" id="A0A4P9Y3U2"/>
<dbReference type="GO" id="GO:0004252">
    <property type="term" value="F:serine-type endopeptidase activity"/>
    <property type="evidence" value="ECO:0007669"/>
    <property type="project" value="InterPro"/>
</dbReference>
<dbReference type="Proteomes" id="UP000267251">
    <property type="component" value="Unassembled WGS sequence"/>
</dbReference>
<keyword evidence="9 10" id="KW-0472">Membrane</keyword>
<dbReference type="InterPro" id="IPR022764">
    <property type="entry name" value="Peptidase_S54_rhomboid_dom"/>
</dbReference>
<dbReference type="PANTHER" id="PTHR22936">
    <property type="entry name" value="RHOMBOID-RELATED"/>
    <property type="match status" value="1"/>
</dbReference>
<keyword evidence="8 10" id="KW-1133">Transmembrane helix</keyword>
<reference evidence="14" key="1">
    <citation type="journal article" date="2018" name="Nat. Microbiol.">
        <title>Leveraging single-cell genomics to expand the fungal tree of life.</title>
        <authorList>
            <person name="Ahrendt S.R."/>
            <person name="Quandt C.A."/>
            <person name="Ciobanu D."/>
            <person name="Clum A."/>
            <person name="Salamov A."/>
            <person name="Andreopoulos B."/>
            <person name="Cheng J.F."/>
            <person name="Woyke T."/>
            <person name="Pelin A."/>
            <person name="Henrissat B."/>
            <person name="Reynolds N.K."/>
            <person name="Benny G.L."/>
            <person name="Smith M.E."/>
            <person name="James T.Y."/>
            <person name="Grigoriev I.V."/>
        </authorList>
    </citation>
    <scope>NUCLEOTIDE SEQUENCE [LARGE SCALE GENOMIC DNA]</scope>
</reference>
<dbReference type="PANTHER" id="PTHR22936:SF69">
    <property type="entry name" value="RHOMBOID-LIKE PROTEIN"/>
    <property type="match status" value="1"/>
</dbReference>
<dbReference type="EC" id="3.4.21.105" evidence="10"/>
<feature type="transmembrane region" description="Helical" evidence="10">
    <location>
        <begin position="56"/>
        <end position="74"/>
    </location>
</feature>
<evidence type="ECO:0000256" key="7">
    <source>
        <dbReference type="ARBA" id="ARBA00022825"/>
    </source>
</evidence>
<dbReference type="Gene3D" id="1.20.1540.10">
    <property type="entry name" value="Rhomboid-like"/>
    <property type="match status" value="1"/>
</dbReference>
<evidence type="ECO:0000259" key="12">
    <source>
        <dbReference type="Pfam" id="PF01694"/>
    </source>
</evidence>
<evidence type="ECO:0000313" key="13">
    <source>
        <dbReference type="EMBL" id="RKP13322.1"/>
    </source>
</evidence>
<keyword evidence="6 10" id="KW-0378">Hydrolase</keyword>
<dbReference type="EMBL" id="KZ988051">
    <property type="protein sequence ID" value="RKP13322.1"/>
    <property type="molecule type" value="Genomic_DNA"/>
</dbReference>
<feature type="transmembrane region" description="Helical" evidence="10">
    <location>
        <begin position="293"/>
        <end position="314"/>
    </location>
</feature>
<comment type="catalytic activity">
    <reaction evidence="1 10">
        <text>Cleaves type-1 transmembrane domains using a catalytic dyad composed of serine and histidine that are contributed by different transmembrane domains.</text>
        <dbReference type="EC" id="3.4.21.105"/>
    </reaction>
</comment>
<organism evidence="13 14">
    <name type="scientific">Piptocephalis cylindrospora</name>
    <dbReference type="NCBI Taxonomy" id="1907219"/>
    <lineage>
        <taxon>Eukaryota</taxon>
        <taxon>Fungi</taxon>
        <taxon>Fungi incertae sedis</taxon>
        <taxon>Zoopagomycota</taxon>
        <taxon>Zoopagomycotina</taxon>
        <taxon>Zoopagomycetes</taxon>
        <taxon>Zoopagales</taxon>
        <taxon>Piptocephalidaceae</taxon>
        <taxon>Piptocephalis</taxon>
    </lineage>
</organism>
<dbReference type="Pfam" id="PF01694">
    <property type="entry name" value="Rhomboid"/>
    <property type="match status" value="1"/>
</dbReference>
<evidence type="ECO:0000256" key="11">
    <source>
        <dbReference type="SAM" id="MobiDB-lite"/>
    </source>
</evidence>
<evidence type="ECO:0000256" key="1">
    <source>
        <dbReference type="ARBA" id="ARBA00000156"/>
    </source>
</evidence>
<keyword evidence="5 10" id="KW-0812">Transmembrane</keyword>
<name>A0A4P9Y3U2_9FUNG</name>
<proteinExistence type="inferred from homology"/>
<keyword evidence="14" id="KW-1185">Reference proteome</keyword>
<dbReference type="GO" id="GO:0016020">
    <property type="term" value="C:membrane"/>
    <property type="evidence" value="ECO:0007669"/>
    <property type="project" value="UniProtKB-SubCell"/>
</dbReference>
<feature type="transmembrane region" description="Helical" evidence="10">
    <location>
        <begin position="259"/>
        <end position="277"/>
    </location>
</feature>
<comment type="subcellular location">
    <subcellularLocation>
        <location evidence="2 10">Membrane</location>
        <topology evidence="2 10">Multi-pass membrane protein</topology>
    </subcellularLocation>
</comment>
<evidence type="ECO:0000256" key="10">
    <source>
        <dbReference type="RuleBase" id="RU362115"/>
    </source>
</evidence>
<keyword evidence="4 10" id="KW-0645">Protease</keyword>
<dbReference type="InterPro" id="IPR002610">
    <property type="entry name" value="Peptidase_S54_rhomboid-like"/>
</dbReference>
<dbReference type="SUPFAM" id="SSF144091">
    <property type="entry name" value="Rhomboid-like"/>
    <property type="match status" value="1"/>
</dbReference>
<feature type="transmembrane region" description="Helical" evidence="10">
    <location>
        <begin position="152"/>
        <end position="171"/>
    </location>
</feature>
<evidence type="ECO:0000313" key="14">
    <source>
        <dbReference type="Proteomes" id="UP000267251"/>
    </source>
</evidence>
<protein>
    <recommendedName>
        <fullName evidence="10">Rhomboid-type serine protease</fullName>
        <ecNumber evidence="10">3.4.21.105</ecNumber>
    </recommendedName>
</protein>
<comment type="function">
    <text evidence="10">Serine protease involved in intramembrane proteolysis.</text>
</comment>
<evidence type="ECO:0000256" key="9">
    <source>
        <dbReference type="ARBA" id="ARBA00023136"/>
    </source>
</evidence>
<keyword evidence="7 10" id="KW-0720">Serine protease</keyword>
<feature type="transmembrane region" description="Helical" evidence="10">
    <location>
        <begin position="180"/>
        <end position="198"/>
    </location>
</feature>
<dbReference type="OrthoDB" id="2146116at2759"/>
<sequence length="328" mass="36606">MQTDPAQRISPPPYAPGTSPSVLESGQAPRPAHVPPPPPLSITALSGMTQPPFPQFTIQFSLAFVWIFLVQLYYDDQIHLLFQLKNRPMEVMTAIRMGARMVPCMRPMVLPTDFPALEDGRHRILSLAEACGASWAFPYQGWRFGTSALLHYSWGHLGTNLLAFILFTWGLERRYGWRRVAGVFWVSAVGSALISSFVSSLHHVGLGASAAIFGLMGAYVVDVWLRWGDLDSPRRRLLLLFIGLGLLLVMSGGKHVDSVSHLSGMVLGAWSAGFIFPRKRVWCKEAAWRKTRFWLMGSLTGLLLLVLLPLFYLLPLPIFTISLWSWGS</sequence>
<evidence type="ECO:0000256" key="2">
    <source>
        <dbReference type="ARBA" id="ARBA00004141"/>
    </source>
</evidence>
<feature type="transmembrane region" description="Helical" evidence="10">
    <location>
        <begin position="204"/>
        <end position="225"/>
    </location>
</feature>
<feature type="domain" description="Peptidase S54 rhomboid" evidence="12">
    <location>
        <begin position="140"/>
        <end position="276"/>
    </location>
</feature>
<evidence type="ECO:0000256" key="8">
    <source>
        <dbReference type="ARBA" id="ARBA00022989"/>
    </source>
</evidence>
<comment type="similarity">
    <text evidence="3 10">Belongs to the peptidase S54 family.</text>
</comment>
<accession>A0A4P9Y3U2</accession>